<dbReference type="Pfam" id="PF02668">
    <property type="entry name" value="TauD"/>
    <property type="match status" value="1"/>
</dbReference>
<dbReference type="PANTHER" id="PTHR10696:SF51">
    <property type="entry name" value="TRIMETHYLLYSINE DIOXYGENASE, MITOCHONDRIAL"/>
    <property type="match status" value="1"/>
</dbReference>
<comment type="cofactor">
    <cofactor evidence="1">
        <name>L-ascorbate</name>
        <dbReference type="ChEBI" id="CHEBI:38290"/>
    </cofactor>
</comment>
<evidence type="ECO:0000259" key="5">
    <source>
        <dbReference type="Pfam" id="PF02668"/>
    </source>
</evidence>
<evidence type="ECO:0000313" key="7">
    <source>
        <dbReference type="Proteomes" id="UP001363151"/>
    </source>
</evidence>
<name>A0ABR1G2V6_AURAN</name>
<dbReference type="Gene3D" id="3.60.130.10">
    <property type="entry name" value="Clavaminate synthase-like"/>
    <property type="match status" value="1"/>
</dbReference>
<evidence type="ECO:0000256" key="2">
    <source>
        <dbReference type="ARBA" id="ARBA00005022"/>
    </source>
</evidence>
<dbReference type="InterPro" id="IPR050411">
    <property type="entry name" value="AlphaKG_dependent_hydroxylases"/>
</dbReference>
<dbReference type="Proteomes" id="UP001363151">
    <property type="component" value="Unassembled WGS sequence"/>
</dbReference>
<evidence type="ECO:0000313" key="6">
    <source>
        <dbReference type="EMBL" id="KAK7247677.1"/>
    </source>
</evidence>
<dbReference type="SUPFAM" id="SSF51197">
    <property type="entry name" value="Clavaminate synthase-like"/>
    <property type="match status" value="1"/>
</dbReference>
<comment type="caution">
    <text evidence="6">The sequence shown here is derived from an EMBL/GenBank/DDBJ whole genome shotgun (WGS) entry which is preliminary data.</text>
</comment>
<gene>
    <name evidence="6" type="ORF">SO694_00124014</name>
</gene>
<protein>
    <submittedName>
        <fullName evidence="6">Gamma-butyrobetaine dioxygenase</fullName>
    </submittedName>
</protein>
<evidence type="ECO:0000256" key="4">
    <source>
        <dbReference type="ARBA" id="ARBA00023002"/>
    </source>
</evidence>
<evidence type="ECO:0000256" key="3">
    <source>
        <dbReference type="ARBA" id="ARBA00022873"/>
    </source>
</evidence>
<dbReference type="GO" id="GO:0051213">
    <property type="term" value="F:dioxygenase activity"/>
    <property type="evidence" value="ECO:0007669"/>
    <property type="project" value="UniProtKB-KW"/>
</dbReference>
<reference evidence="6 7" key="1">
    <citation type="submission" date="2024-03" db="EMBL/GenBank/DDBJ databases">
        <title>Aureococcus anophagefferens CCMP1851 and Kratosvirus quantuckense: Draft genome of a second virus-susceptible host strain in the model system.</title>
        <authorList>
            <person name="Chase E."/>
            <person name="Truchon A.R."/>
            <person name="Schepens W."/>
            <person name="Wilhelm S.W."/>
        </authorList>
    </citation>
    <scope>NUCLEOTIDE SEQUENCE [LARGE SCALE GENOMIC DNA]</scope>
    <source>
        <strain evidence="6 7">CCMP1851</strain>
    </source>
</reference>
<dbReference type="InterPro" id="IPR003819">
    <property type="entry name" value="TauD/TfdA-like"/>
</dbReference>
<feature type="domain" description="TauD/TfdA-like" evidence="5">
    <location>
        <begin position="18"/>
        <end position="237"/>
    </location>
</feature>
<dbReference type="PANTHER" id="PTHR10696">
    <property type="entry name" value="GAMMA-BUTYROBETAINE HYDROXYLASE-RELATED"/>
    <property type="match status" value="1"/>
</dbReference>
<comment type="pathway">
    <text evidence="2">Amine and polyamine biosynthesis; carnitine biosynthesis.</text>
</comment>
<keyword evidence="4" id="KW-0560">Oxidoreductase</keyword>
<proteinExistence type="predicted"/>
<dbReference type="EMBL" id="JBBJCI010000129">
    <property type="protein sequence ID" value="KAK7247677.1"/>
    <property type="molecule type" value="Genomic_DNA"/>
</dbReference>
<organism evidence="6 7">
    <name type="scientific">Aureococcus anophagefferens</name>
    <name type="common">Harmful bloom alga</name>
    <dbReference type="NCBI Taxonomy" id="44056"/>
    <lineage>
        <taxon>Eukaryota</taxon>
        <taxon>Sar</taxon>
        <taxon>Stramenopiles</taxon>
        <taxon>Ochrophyta</taxon>
        <taxon>Pelagophyceae</taxon>
        <taxon>Pelagomonadales</taxon>
        <taxon>Pelagomonadaceae</taxon>
        <taxon>Aureococcus</taxon>
    </lineage>
</organism>
<keyword evidence="3" id="KW-0124">Carnitine biosynthesis</keyword>
<evidence type="ECO:0000256" key="1">
    <source>
        <dbReference type="ARBA" id="ARBA00001961"/>
    </source>
</evidence>
<sequence>MFRDVDRKLSSPTHVVPDEESGVFVRRFADDFLGGMQKEPTRDERNWRIVRREHAASISYDPAKRLYQHTDSSVPPHGIPALMLTMHYVEGYGANTLTDGFAVARDLRAADPEAFELLATHGVDAERDFAGSRADSVQAHKQGLVIKRKHPLFVLDDDGELARVQYNEVFRTALSLPYDVFPRYYAAFSTFVEMLHNPKYERTVDMAEGNLLVMNNWRTLHGRAGGRASPNRHIVGGTVLREAIFSKAMGLAAAD</sequence>
<dbReference type="InterPro" id="IPR042098">
    <property type="entry name" value="TauD-like_sf"/>
</dbReference>
<keyword evidence="7" id="KW-1185">Reference proteome</keyword>
<accession>A0ABR1G2V6</accession>
<keyword evidence="6" id="KW-0223">Dioxygenase</keyword>